<dbReference type="RefSeq" id="XP_029341192.1">
    <property type="nucleotide sequence ID" value="XM_029485332.1"/>
</dbReference>
<reference evidence="2" key="1">
    <citation type="submission" date="2010-06" db="EMBL/GenBank/DDBJ databases">
        <authorList>
            <person name="Jiang H."/>
            <person name="Abraham K."/>
            <person name="Ali S."/>
            <person name="Alsbrooks S.L."/>
            <person name="Anim B.N."/>
            <person name="Anosike U.S."/>
            <person name="Attaway T."/>
            <person name="Bandaranaike D.P."/>
            <person name="Battles P.K."/>
            <person name="Bell S.N."/>
            <person name="Bell A.V."/>
            <person name="Beltran B."/>
            <person name="Bickham C."/>
            <person name="Bustamante Y."/>
            <person name="Caleb T."/>
            <person name="Canada A."/>
            <person name="Cardenas V."/>
            <person name="Carter K."/>
            <person name="Chacko J."/>
            <person name="Chandrabose M.N."/>
            <person name="Chavez D."/>
            <person name="Chavez A."/>
            <person name="Chen L."/>
            <person name="Chu H.-S."/>
            <person name="Claassen K.J."/>
            <person name="Cockrell R."/>
            <person name="Collins M."/>
            <person name="Cooper J.A."/>
            <person name="Cree A."/>
            <person name="Curry S.M."/>
            <person name="Da Y."/>
            <person name="Dao M.D."/>
            <person name="Das B."/>
            <person name="Davila M.-L."/>
            <person name="Davy-Carroll L."/>
            <person name="Denson S."/>
            <person name="Dinh H."/>
            <person name="Ebong V.E."/>
            <person name="Edwards J.R."/>
            <person name="Egan A."/>
            <person name="El-Daye J."/>
            <person name="Escobedo L."/>
            <person name="Fernandez S."/>
            <person name="Fernando P.R."/>
            <person name="Flagg N."/>
            <person name="Forbes L.D."/>
            <person name="Fowler R.G."/>
            <person name="Fu Q."/>
            <person name="Gabisi R.A."/>
            <person name="Ganer J."/>
            <person name="Garbino Pronczuk A."/>
            <person name="Garcia R.M."/>
            <person name="Garner T."/>
            <person name="Garrett T.E."/>
            <person name="Gonzalez D.A."/>
            <person name="Hamid H."/>
            <person name="Hawkins E.S."/>
            <person name="Hirani K."/>
            <person name="Hogues M.E."/>
            <person name="Hollins B."/>
            <person name="Hsiao C.-H."/>
            <person name="Jabil R."/>
            <person name="James M.L."/>
            <person name="Jhangiani S.N."/>
            <person name="Johnson B."/>
            <person name="Johnson Q."/>
            <person name="Joshi V."/>
            <person name="Kalu J.B."/>
            <person name="Kam C."/>
            <person name="Kashfia A."/>
            <person name="Keebler J."/>
            <person name="Kisamo H."/>
            <person name="Kovar C.L."/>
            <person name="Lago L.A."/>
            <person name="Lai C.-Y."/>
            <person name="Laidlaw J."/>
            <person name="Lara F."/>
            <person name="Le T.-K."/>
            <person name="Lee S.L."/>
            <person name="Legall F.H."/>
            <person name="Lemon S.J."/>
            <person name="Lewis L.R."/>
            <person name="Li B."/>
            <person name="Liu Y."/>
            <person name="Liu Y.-S."/>
            <person name="Lopez J."/>
            <person name="Lozado R.J."/>
            <person name="Lu J."/>
            <person name="Madu R.C."/>
            <person name="Maheshwari M."/>
            <person name="Maheshwari R."/>
            <person name="Malloy K."/>
            <person name="Martinez E."/>
            <person name="Mathew T."/>
            <person name="Mercado I.C."/>
            <person name="Mercado C."/>
            <person name="Meyer B."/>
            <person name="Montgomery K."/>
            <person name="Morgan M.B."/>
            <person name="Munidasa M."/>
            <person name="Nazareth L.V."/>
            <person name="Nelson J."/>
            <person name="Ng B.M."/>
            <person name="Nguyen N.B."/>
            <person name="Nguyen P.Q."/>
            <person name="Nguyen T."/>
            <person name="Obregon M."/>
            <person name="Okwuonu G.O."/>
            <person name="Onwere C.G."/>
            <person name="Orozco G."/>
            <person name="Parra A."/>
            <person name="Patel S."/>
            <person name="Patil S."/>
            <person name="Perez A."/>
            <person name="Perez Y."/>
            <person name="Pham C."/>
            <person name="Primus E.L."/>
            <person name="Pu L.-L."/>
            <person name="Puazo M."/>
            <person name="Qin X."/>
            <person name="Quiroz J.B."/>
            <person name="Reese J."/>
            <person name="Richards S."/>
            <person name="Rives C.M."/>
            <person name="Robberts R."/>
            <person name="Ruiz S.J."/>
            <person name="Ruiz M.J."/>
            <person name="Santibanez J."/>
            <person name="Schneider B.W."/>
            <person name="Sisson I."/>
            <person name="Smith M."/>
            <person name="Sodergren E."/>
            <person name="Song X.-Z."/>
            <person name="Song B.B."/>
            <person name="Summersgill H."/>
            <person name="Thelus R."/>
            <person name="Thornton R.D."/>
            <person name="Trejos Z.Y."/>
            <person name="Usmani K."/>
            <person name="Vattathil S."/>
            <person name="Villasana D."/>
            <person name="Walker D.L."/>
            <person name="Wang S."/>
            <person name="Wang K."/>
            <person name="White C.S."/>
            <person name="Williams A.C."/>
            <person name="Williamson J."/>
            <person name="Wilson K."/>
            <person name="Woghiren I.O."/>
            <person name="Woodworth J.R."/>
            <person name="Worley K.C."/>
            <person name="Wright R.A."/>
            <person name="Wu W."/>
            <person name="Young L."/>
            <person name="Zhang L."/>
            <person name="Zhang J."/>
            <person name="Zhu Y."/>
            <person name="Muzny D.M."/>
            <person name="Weinstock G."/>
            <person name="Gibbs R.A."/>
        </authorList>
    </citation>
    <scope>NUCLEOTIDE SEQUENCE [LARGE SCALE GENOMIC DNA]</scope>
    <source>
        <strain evidence="2">LSR1</strain>
    </source>
</reference>
<dbReference type="AlphaFoldDB" id="A0A8R2JL00"/>
<dbReference type="KEGG" id="api:107882552"/>
<proteinExistence type="predicted"/>
<sequence>MCFILQQTEVSDSLVWNPIDCEILGPIHNYLKVAPCMFRPNPDQLDIQTISEQVTKFNIVRKTKKNYENAQLLRKKWKKNKTERKLKRENDILYNIKNNTINTSNY</sequence>
<protein>
    <submittedName>
        <fullName evidence="1">Uncharacterized protein</fullName>
    </submittedName>
</protein>
<keyword evidence="2" id="KW-1185">Reference proteome</keyword>
<reference evidence="1" key="2">
    <citation type="submission" date="2022-06" db="UniProtKB">
        <authorList>
            <consortium name="EnsemblMetazoa"/>
        </authorList>
    </citation>
    <scope>IDENTIFICATION</scope>
</reference>
<name>A0A8R2JL00_ACYPI</name>
<evidence type="ECO:0000313" key="1">
    <source>
        <dbReference type="EnsemblMetazoa" id="XP_029341192.1"/>
    </source>
</evidence>
<organism evidence="1 2">
    <name type="scientific">Acyrthosiphon pisum</name>
    <name type="common">Pea aphid</name>
    <dbReference type="NCBI Taxonomy" id="7029"/>
    <lineage>
        <taxon>Eukaryota</taxon>
        <taxon>Metazoa</taxon>
        <taxon>Ecdysozoa</taxon>
        <taxon>Arthropoda</taxon>
        <taxon>Hexapoda</taxon>
        <taxon>Insecta</taxon>
        <taxon>Pterygota</taxon>
        <taxon>Neoptera</taxon>
        <taxon>Paraneoptera</taxon>
        <taxon>Hemiptera</taxon>
        <taxon>Sternorrhyncha</taxon>
        <taxon>Aphidomorpha</taxon>
        <taxon>Aphidoidea</taxon>
        <taxon>Aphididae</taxon>
        <taxon>Macrosiphini</taxon>
        <taxon>Acyrthosiphon</taxon>
    </lineage>
</organism>
<accession>A0A8R2JL00</accession>
<dbReference type="EnsemblMetazoa" id="XM_029485332.1">
    <property type="protein sequence ID" value="XP_029341192.1"/>
    <property type="gene ID" value="LOC107882552"/>
</dbReference>
<evidence type="ECO:0000313" key="2">
    <source>
        <dbReference type="Proteomes" id="UP000007819"/>
    </source>
</evidence>
<dbReference type="Proteomes" id="UP000007819">
    <property type="component" value="Chromosome X"/>
</dbReference>
<dbReference type="GeneID" id="107882552"/>